<dbReference type="EMBL" id="WRXN01000006">
    <property type="protein sequence ID" value="MVT09590.1"/>
    <property type="molecule type" value="Genomic_DNA"/>
</dbReference>
<keyword evidence="3" id="KW-1185">Reference proteome</keyword>
<reference evidence="2 3" key="1">
    <citation type="submission" date="2019-12" db="EMBL/GenBank/DDBJ databases">
        <title>Chitinophaga sp. strain ysch24 (GDMCC 1.1355), whole genome shotgun sequence.</title>
        <authorList>
            <person name="Zhang X."/>
        </authorList>
    </citation>
    <scope>NUCLEOTIDE SEQUENCE [LARGE SCALE GENOMIC DNA]</scope>
    <source>
        <strain evidence="3">ysch24</strain>
    </source>
</reference>
<proteinExistence type="predicted"/>
<dbReference type="Proteomes" id="UP000461730">
    <property type="component" value="Unassembled WGS sequence"/>
</dbReference>
<evidence type="ECO:0000256" key="1">
    <source>
        <dbReference type="SAM" id="SignalP"/>
    </source>
</evidence>
<gene>
    <name evidence="2" type="ORF">GO493_15075</name>
</gene>
<protein>
    <recommendedName>
        <fullName evidence="4">DUF4595 domain-containing protein</fullName>
    </recommendedName>
</protein>
<evidence type="ECO:0000313" key="2">
    <source>
        <dbReference type="EMBL" id="MVT09590.1"/>
    </source>
</evidence>
<feature type="chain" id="PRO_5029884215" description="DUF4595 domain-containing protein" evidence="1">
    <location>
        <begin position="18"/>
        <end position="306"/>
    </location>
</feature>
<dbReference type="AlphaFoldDB" id="A0A7K1U5G7"/>
<sequence length="306" mass="35624">MKYLLLLSLLIPFTGMAQPPGDTALMKRHKVRSSVACIAQVNDPQVRQYRTVDSSIYDRQGRLSLQRTYSWYGQPGFTERRFLYNSYDQLISTLTSGTTSIRLKDSVTYDAQHRAVAQIAFIGDASLVLTDKVIAYSKKQARITDRKNPQFIKIKVREDDQHGRLKEERLYDKVVSDDSVEEKEVYQYAPWPSMAVTGKMTYRRLRGGPLLLYTEEHYMADSSYSMSRTYALNEEHKLLEEVHTSRKADSLNVIRYRTMEGRLAPCKREVILLDSRGLKTAALYYLLDPSGRERLYQEMKYEYRFN</sequence>
<dbReference type="RefSeq" id="WP_157307036.1">
    <property type="nucleotide sequence ID" value="NZ_WRXN01000006.1"/>
</dbReference>
<comment type="caution">
    <text evidence="2">The sequence shown here is derived from an EMBL/GenBank/DDBJ whole genome shotgun (WGS) entry which is preliminary data.</text>
</comment>
<accession>A0A7K1U5G7</accession>
<keyword evidence="1" id="KW-0732">Signal</keyword>
<evidence type="ECO:0000313" key="3">
    <source>
        <dbReference type="Proteomes" id="UP000461730"/>
    </source>
</evidence>
<name>A0A7K1U5G7_9BACT</name>
<evidence type="ECO:0008006" key="4">
    <source>
        <dbReference type="Google" id="ProtNLM"/>
    </source>
</evidence>
<feature type="signal peptide" evidence="1">
    <location>
        <begin position="1"/>
        <end position="17"/>
    </location>
</feature>
<organism evidence="2 3">
    <name type="scientific">Chitinophaga tropicalis</name>
    <dbReference type="NCBI Taxonomy" id="2683588"/>
    <lineage>
        <taxon>Bacteria</taxon>
        <taxon>Pseudomonadati</taxon>
        <taxon>Bacteroidota</taxon>
        <taxon>Chitinophagia</taxon>
        <taxon>Chitinophagales</taxon>
        <taxon>Chitinophagaceae</taxon>
        <taxon>Chitinophaga</taxon>
    </lineage>
</organism>